<accession>A0A2H4JAA5</accession>
<dbReference type="PANTHER" id="PTHR21525">
    <property type="entry name" value="MOTILE SPERM PROTEIN"/>
    <property type="match status" value="1"/>
</dbReference>
<dbReference type="EMBL" id="MF417945">
    <property type="protein sequence ID" value="ASN72194.1"/>
    <property type="molecule type" value="Genomic_DNA"/>
</dbReference>
<gene>
    <name evidence="1" type="ORF">3S15_1</name>
</gene>
<protein>
    <submittedName>
        <fullName evidence="1">Uncharacterized protein</fullName>
    </submittedName>
</protein>
<name>A0A2H4JAA5_9CAUD</name>
<organism evidence="1">
    <name type="scientific">uncultured Caudovirales phage</name>
    <dbReference type="NCBI Taxonomy" id="2100421"/>
    <lineage>
        <taxon>Viruses</taxon>
        <taxon>Duplodnaviria</taxon>
        <taxon>Heunggongvirae</taxon>
        <taxon>Uroviricota</taxon>
        <taxon>Caudoviricetes</taxon>
        <taxon>Peduoviridae</taxon>
        <taxon>Maltschvirus</taxon>
        <taxon>Maltschvirus maltsch</taxon>
    </lineage>
</organism>
<dbReference type="PANTHER" id="PTHR21525:SF9">
    <property type="entry name" value="CHANNEL_COLICIN DOMAIN-CONTAINING PROTEIN"/>
    <property type="match status" value="1"/>
</dbReference>
<sequence length="163" mass="15883">MVALGMGALEVASLVSDDASSEAIGGAVGSTAGGLGGMWGGAAAGAALGSVVPVLGTGVGAVVGGAVGGLAGSSAGTWLGEKLGALVDRLSSPDAIAKEIVNNTDSRQMTFAPVLNMTPSGDPAYDKRLTDQVISRLKGEFVPLMMANPLAVRRGAALTDGSE</sequence>
<evidence type="ECO:0000313" key="1">
    <source>
        <dbReference type="EMBL" id="ASN72194.1"/>
    </source>
</evidence>
<proteinExistence type="predicted"/>
<reference evidence="1" key="1">
    <citation type="submission" date="2017-06" db="EMBL/GenBank/DDBJ databases">
        <title>Novel phages from South African skin metaviromes.</title>
        <authorList>
            <person name="van Zyl L.J."/>
            <person name="Abrahams Y."/>
            <person name="Stander E.A."/>
            <person name="Kirby B.M."/>
            <person name="Clavaud C."/>
            <person name="Farcet C."/>
            <person name="Breton L."/>
            <person name="Trindade M.I."/>
        </authorList>
    </citation>
    <scope>NUCLEOTIDE SEQUENCE</scope>
</reference>